<sequence length="249" mass="26808">MEDDSAASLPPGIEAAWGLRERPPKGPKRSLSLPQIVDAAIRVADSEGLAAVSMSRVATELGAAPMSLYRYVVSKDELLVLMVDAAYGKPPTADGPDEGWRAELARWAWAEREALRRHPWVLRVPISGPPATPNNLLWLEAGLHHLRDTGLTATEKLSAILLLTGYVRNTSTLAVDLDAAAQTSGTTLSQTVTGYTRLLRSLIDPQRFPQLSSALEAEAFGSDGDLDDEFAFGLERVLDGVAALVQARD</sequence>
<keyword evidence="8" id="KW-1185">Reference proteome</keyword>
<evidence type="ECO:0000256" key="2">
    <source>
        <dbReference type="ARBA" id="ARBA00023125"/>
    </source>
</evidence>
<dbReference type="InterPro" id="IPR004111">
    <property type="entry name" value="Repressor_TetR_C"/>
</dbReference>
<organism evidence="7 8">
    <name type="scientific">Micromonospora sonneratiae</name>
    <dbReference type="NCBI Taxonomy" id="1184706"/>
    <lineage>
        <taxon>Bacteria</taxon>
        <taxon>Bacillati</taxon>
        <taxon>Actinomycetota</taxon>
        <taxon>Actinomycetes</taxon>
        <taxon>Micromonosporales</taxon>
        <taxon>Micromonosporaceae</taxon>
        <taxon>Micromonospora</taxon>
    </lineage>
</organism>
<protein>
    <submittedName>
        <fullName evidence="7">TetR/AcrR family transcriptional regulator</fullName>
    </submittedName>
</protein>
<dbReference type="Pfam" id="PF02909">
    <property type="entry name" value="TetR_C_1"/>
    <property type="match status" value="1"/>
</dbReference>
<dbReference type="Gene3D" id="1.10.357.10">
    <property type="entry name" value="Tetracycline Repressor, domain 2"/>
    <property type="match status" value="1"/>
</dbReference>
<dbReference type="EMBL" id="JBHTMP010000073">
    <property type="protein sequence ID" value="MFD1325305.1"/>
    <property type="molecule type" value="Genomic_DNA"/>
</dbReference>
<gene>
    <name evidence="7" type="ORF">ACFQ4H_29895</name>
</gene>
<keyword evidence="1" id="KW-0805">Transcription regulation</keyword>
<dbReference type="InterPro" id="IPR009057">
    <property type="entry name" value="Homeodomain-like_sf"/>
</dbReference>
<dbReference type="SUPFAM" id="SSF48498">
    <property type="entry name" value="Tetracyclin repressor-like, C-terminal domain"/>
    <property type="match status" value="1"/>
</dbReference>
<evidence type="ECO:0000256" key="3">
    <source>
        <dbReference type="ARBA" id="ARBA00023163"/>
    </source>
</evidence>
<dbReference type="SUPFAM" id="SSF46689">
    <property type="entry name" value="Homeodomain-like"/>
    <property type="match status" value="1"/>
</dbReference>
<evidence type="ECO:0000256" key="4">
    <source>
        <dbReference type="PROSITE-ProRule" id="PRU00335"/>
    </source>
</evidence>
<dbReference type="RefSeq" id="WP_377577415.1">
    <property type="nucleotide sequence ID" value="NZ_JBHTMP010000073.1"/>
</dbReference>
<evidence type="ECO:0000313" key="7">
    <source>
        <dbReference type="EMBL" id="MFD1325305.1"/>
    </source>
</evidence>
<evidence type="ECO:0000256" key="1">
    <source>
        <dbReference type="ARBA" id="ARBA00023015"/>
    </source>
</evidence>
<keyword evidence="3" id="KW-0804">Transcription</keyword>
<dbReference type="InterPro" id="IPR001647">
    <property type="entry name" value="HTH_TetR"/>
</dbReference>
<comment type="caution">
    <text evidence="7">The sequence shown here is derived from an EMBL/GenBank/DDBJ whole genome shotgun (WGS) entry which is preliminary data.</text>
</comment>
<evidence type="ECO:0000259" key="6">
    <source>
        <dbReference type="PROSITE" id="PS50977"/>
    </source>
</evidence>
<dbReference type="InterPro" id="IPR050109">
    <property type="entry name" value="HTH-type_TetR-like_transc_reg"/>
</dbReference>
<feature type="region of interest" description="Disordered" evidence="5">
    <location>
        <begin position="1"/>
        <end position="31"/>
    </location>
</feature>
<dbReference type="PROSITE" id="PS50977">
    <property type="entry name" value="HTH_TETR_2"/>
    <property type="match status" value="1"/>
</dbReference>
<evidence type="ECO:0000256" key="5">
    <source>
        <dbReference type="SAM" id="MobiDB-lite"/>
    </source>
</evidence>
<feature type="domain" description="HTH tetR-type" evidence="6">
    <location>
        <begin position="30"/>
        <end position="90"/>
    </location>
</feature>
<dbReference type="Proteomes" id="UP001597260">
    <property type="component" value="Unassembled WGS sequence"/>
</dbReference>
<dbReference type="Pfam" id="PF00440">
    <property type="entry name" value="TetR_N"/>
    <property type="match status" value="1"/>
</dbReference>
<evidence type="ECO:0000313" key="8">
    <source>
        <dbReference type="Proteomes" id="UP001597260"/>
    </source>
</evidence>
<dbReference type="PANTHER" id="PTHR30055:SF151">
    <property type="entry name" value="TRANSCRIPTIONAL REGULATORY PROTEIN"/>
    <property type="match status" value="1"/>
</dbReference>
<dbReference type="InterPro" id="IPR036271">
    <property type="entry name" value="Tet_transcr_reg_TetR-rel_C_sf"/>
</dbReference>
<reference evidence="8" key="1">
    <citation type="journal article" date="2019" name="Int. J. Syst. Evol. Microbiol.">
        <title>The Global Catalogue of Microorganisms (GCM) 10K type strain sequencing project: providing services to taxonomists for standard genome sequencing and annotation.</title>
        <authorList>
            <consortium name="The Broad Institute Genomics Platform"/>
            <consortium name="The Broad Institute Genome Sequencing Center for Infectious Disease"/>
            <person name="Wu L."/>
            <person name="Ma J."/>
        </authorList>
    </citation>
    <scope>NUCLEOTIDE SEQUENCE [LARGE SCALE GENOMIC DNA]</scope>
    <source>
        <strain evidence="8">JCM 31037</strain>
    </source>
</reference>
<dbReference type="Gene3D" id="1.10.10.60">
    <property type="entry name" value="Homeodomain-like"/>
    <property type="match status" value="1"/>
</dbReference>
<feature type="DNA-binding region" description="H-T-H motif" evidence="4">
    <location>
        <begin position="53"/>
        <end position="72"/>
    </location>
</feature>
<dbReference type="PANTHER" id="PTHR30055">
    <property type="entry name" value="HTH-TYPE TRANSCRIPTIONAL REGULATOR RUTR"/>
    <property type="match status" value="1"/>
</dbReference>
<proteinExistence type="predicted"/>
<accession>A0ABW3YPL4</accession>
<keyword evidence="2 4" id="KW-0238">DNA-binding</keyword>
<name>A0ABW3YPL4_9ACTN</name>